<name>A0A1A7BG98_9SPHN</name>
<dbReference type="Proteomes" id="UP000092484">
    <property type="component" value="Unassembled WGS sequence"/>
</dbReference>
<comment type="caution">
    <text evidence="1">The sequence shown here is derived from an EMBL/GenBank/DDBJ whole genome shotgun (WGS) entry which is preliminary data.</text>
</comment>
<keyword evidence="2" id="KW-1185">Reference proteome</keyword>
<reference evidence="1 2" key="1">
    <citation type="submission" date="2016-06" db="EMBL/GenBank/DDBJ databases">
        <title>Genome sequence of Porphyrobacter dokdonensis DSW-74.</title>
        <authorList>
            <person name="Kim J.F."/>
            <person name="Song J.Y."/>
        </authorList>
    </citation>
    <scope>NUCLEOTIDE SEQUENCE [LARGE SCALE GENOMIC DNA]</scope>
    <source>
        <strain evidence="1 2">DSW-74</strain>
    </source>
</reference>
<dbReference type="AlphaFoldDB" id="A0A1A7BG98"/>
<dbReference type="EMBL" id="LZYB01000006">
    <property type="protein sequence ID" value="OBV10240.1"/>
    <property type="molecule type" value="Genomic_DNA"/>
</dbReference>
<protein>
    <submittedName>
        <fullName evidence="1">Putative malic enzyme</fullName>
    </submittedName>
</protein>
<gene>
    <name evidence="1" type="ORF">I603_2202</name>
</gene>
<organism evidence="1 2">
    <name type="scientific">Erythrobacter dokdonensis DSW-74</name>
    <dbReference type="NCBI Taxonomy" id="1300349"/>
    <lineage>
        <taxon>Bacteria</taxon>
        <taxon>Pseudomonadati</taxon>
        <taxon>Pseudomonadota</taxon>
        <taxon>Alphaproteobacteria</taxon>
        <taxon>Sphingomonadales</taxon>
        <taxon>Erythrobacteraceae</taxon>
        <taxon>Erythrobacter/Porphyrobacter group</taxon>
        <taxon>Erythrobacter</taxon>
    </lineage>
</organism>
<evidence type="ECO:0000313" key="1">
    <source>
        <dbReference type="EMBL" id="OBV10240.1"/>
    </source>
</evidence>
<dbReference type="SUPFAM" id="SSF52540">
    <property type="entry name" value="P-loop containing nucleoside triphosphate hydrolases"/>
    <property type="match status" value="1"/>
</dbReference>
<evidence type="ECO:0000313" key="2">
    <source>
        <dbReference type="Proteomes" id="UP000092484"/>
    </source>
</evidence>
<dbReference type="STRING" id="1300349.I603_2202"/>
<sequence>MTIHDLSTFVGSDRIARLSARIAAAKRAFTTRNVDLTRAARLARSDRVPRAGDIILARVTTIGQHRRIENIHGRRGDLYVGDEIIVAYGNRYAPDQFEAYVPEDLGPCELVAGGGVAARVTAKHARVRQATAIEVLGVLQDRTGRTLNLADFGADQHPRSRPPRVIAVVGSSMNAGKTTTVAGLVHGLSRSGFKVGAAKLTGTGSGGDLWSMRDAGAALAVDFTDAGHASTFGVATEELGRITQTLLGRLADADADIAVVEIADGLLHGETAQLLETGHAHGWFDAVLFAASDAMGAAFGCQWLAQRGLVPVAVSGLVSASPLASREAERATGIAVATLSELRDPISASRIVFSQPSRQVAA</sequence>
<dbReference type="RefSeq" id="WP_068864988.1">
    <property type="nucleotide sequence ID" value="NZ_LZYB01000006.1"/>
</dbReference>
<proteinExistence type="predicted"/>
<dbReference type="InterPro" id="IPR027417">
    <property type="entry name" value="P-loop_NTPase"/>
</dbReference>
<dbReference type="PATRIC" id="fig|1300349.4.peg.2194"/>
<dbReference type="Gene3D" id="3.40.50.300">
    <property type="entry name" value="P-loop containing nucleotide triphosphate hydrolases"/>
    <property type="match status" value="1"/>
</dbReference>
<accession>A0A1A7BG98</accession>